<evidence type="ECO:0000259" key="2">
    <source>
        <dbReference type="Pfam" id="PF09992"/>
    </source>
</evidence>
<organism evidence="3">
    <name type="scientific">Carukia barnesi</name>
    <name type="common">Irukandji jellyfish</name>
    <dbReference type="NCBI Taxonomy" id="168717"/>
    <lineage>
        <taxon>Eukaryota</taxon>
        <taxon>Metazoa</taxon>
        <taxon>Cnidaria</taxon>
        <taxon>Cubozoa</taxon>
        <taxon>Carybdeida</taxon>
        <taxon>Carukiidae</taxon>
        <taxon>Carukia</taxon>
    </lineage>
</organism>
<dbReference type="PANTHER" id="PTHR40446">
    <property type="entry name" value="N-ACETYLGLUCOSAMINE-1-PHOSPHODIESTER ALPHA-N-ACETYLGLUCOSAMINIDASE"/>
    <property type="match status" value="1"/>
</dbReference>
<name>B3VCD3_CARBN</name>
<dbReference type="PANTHER" id="PTHR40446:SF2">
    <property type="entry name" value="N-ACETYLGLUCOSAMINE-1-PHOSPHODIESTER ALPHA-N-ACETYLGLUCOSAMINIDASE"/>
    <property type="match status" value="1"/>
</dbReference>
<feature type="signal peptide" evidence="1">
    <location>
        <begin position="1"/>
        <end position="30"/>
    </location>
</feature>
<feature type="chain" id="PRO_5002799442" evidence="1">
    <location>
        <begin position="31"/>
        <end position="230"/>
    </location>
</feature>
<evidence type="ECO:0000256" key="1">
    <source>
        <dbReference type="SAM" id="SignalP"/>
    </source>
</evidence>
<sequence length="230" mass="25966">MHCICLLLNRRRVFAVAFVIFALCFSHGDAQSDSIQEEDWLRPYNRDHYDVKRTHRHVRSCQPIKHGNVTHEIFPATKISVGNNFETKYFARELRDNKDEVVTALGHVSFVSNPLRTFSVLEPLHAGSCNPWVAPRANVLTTSKKRCVVASNAGYFRTSSGGCIGNIFSNGRLVQTSNGIQNANFGIRKDGSIVLVYLTEDNVRDEENPFVQLVSGVGWLLRRWSDLINC</sequence>
<dbReference type="AlphaFoldDB" id="B3VCD3"/>
<dbReference type="InterPro" id="IPR018711">
    <property type="entry name" value="NAGPA"/>
</dbReference>
<evidence type="ECO:0000313" key="3">
    <source>
        <dbReference type="EMBL" id="ACE77070.1"/>
    </source>
</evidence>
<dbReference type="EMBL" id="EU732708">
    <property type="protein sequence ID" value="ACE77070.1"/>
    <property type="molecule type" value="mRNA"/>
</dbReference>
<reference evidence="3" key="1">
    <citation type="submission" date="2008-05" db="EMBL/GenBank/DDBJ databases">
        <title>Molecular aspects of Carukia barnesi and Malo kingi cDNA expression libraries and screening by antibody probes.</title>
        <authorList>
            <person name="Avila-Soria G."/>
            <person name="Burnell J."/>
        </authorList>
    </citation>
    <scope>NUCLEOTIDE SEQUENCE</scope>
</reference>
<dbReference type="Pfam" id="PF09992">
    <property type="entry name" value="NAGPA"/>
    <property type="match status" value="1"/>
</dbReference>
<accession>B3VCD3</accession>
<protein>
    <submittedName>
        <fullName evidence="3">BJA-8</fullName>
    </submittedName>
</protein>
<dbReference type="GO" id="GO:0033299">
    <property type="term" value="P:secretion of lysosomal enzymes"/>
    <property type="evidence" value="ECO:0007669"/>
    <property type="project" value="TreeGrafter"/>
</dbReference>
<proteinExistence type="evidence at transcript level"/>
<keyword evidence="1" id="KW-0732">Signal</keyword>
<feature type="domain" description="Phosphodiester glycosidase" evidence="2">
    <location>
        <begin position="146"/>
        <end position="221"/>
    </location>
</feature>